<evidence type="ECO:0000256" key="1">
    <source>
        <dbReference type="SAM" id="Phobius"/>
    </source>
</evidence>
<sequence length="319" mass="36145">MRKKIKYIVIGIVLVFFAINIGASFFFYNLAIDRNVKEFLQGNNDLEVSAEALEVFLDGDWRDWSKNQNYEIYNITSYDGLELQGYFLPAKEPTHKLVILSHGYLGHAKDMALYGQHYYEELGYNIFFADARGHGQSEGDYIGFGWHDRLDLVQWVDTLVEKLGEETEIILHGLSMGAATVLMTAGEELPDNVKGIIADSPYTSVWDMFDYQITRMFHLPAFPVLHSTSALTKIKAGYTFGEASALEQVKKANLPILYIHGEADTFVPTDLAWELYENTNSEAEIYTFPDAGHGEAFVIHKDAYLEILENFLDSLEMGS</sequence>
<dbReference type="PANTHER" id="PTHR43358:SF4">
    <property type="entry name" value="ALPHA_BETA HYDROLASE FOLD-1 DOMAIN-CONTAINING PROTEIN"/>
    <property type="match status" value="1"/>
</dbReference>
<dbReference type="InterPro" id="IPR052920">
    <property type="entry name" value="DNA-binding_regulatory"/>
</dbReference>
<dbReference type="GO" id="GO:0016787">
    <property type="term" value="F:hydrolase activity"/>
    <property type="evidence" value="ECO:0007669"/>
    <property type="project" value="UniProtKB-KW"/>
</dbReference>
<dbReference type="InterPro" id="IPR022742">
    <property type="entry name" value="Hydrolase_4"/>
</dbReference>
<dbReference type="EMBL" id="CP162599">
    <property type="protein sequence ID" value="XDK33800.1"/>
    <property type="molecule type" value="Genomic_DNA"/>
</dbReference>
<dbReference type="RefSeq" id="WP_368654478.1">
    <property type="nucleotide sequence ID" value="NZ_CP162599.1"/>
</dbReference>
<proteinExistence type="predicted"/>
<gene>
    <name evidence="4" type="ORF">AB4Y30_05455</name>
</gene>
<evidence type="ECO:0000259" key="2">
    <source>
        <dbReference type="Pfam" id="PF01738"/>
    </source>
</evidence>
<dbReference type="Pfam" id="PF01738">
    <property type="entry name" value="DLH"/>
    <property type="match status" value="1"/>
</dbReference>
<dbReference type="AlphaFoldDB" id="A0AB39HTY5"/>
<protein>
    <submittedName>
        <fullName evidence="4">Alpha/beta hydrolase</fullName>
    </submittedName>
</protein>
<feature type="transmembrane region" description="Helical" evidence="1">
    <location>
        <begin position="7"/>
        <end position="28"/>
    </location>
</feature>
<dbReference type="PANTHER" id="PTHR43358">
    <property type="entry name" value="ALPHA/BETA-HYDROLASE"/>
    <property type="match status" value="1"/>
</dbReference>
<accession>A0AB39HTY5</accession>
<dbReference type="Gene3D" id="3.40.50.1820">
    <property type="entry name" value="alpha/beta hydrolase"/>
    <property type="match status" value="1"/>
</dbReference>
<keyword evidence="4" id="KW-0378">Hydrolase</keyword>
<dbReference type="InterPro" id="IPR002925">
    <property type="entry name" value="Dienelactn_hydro"/>
</dbReference>
<reference evidence="4" key="1">
    <citation type="submission" date="2024-07" db="EMBL/GenBank/DDBJ databases">
        <title>Halotolerant mesophilic bacterium Ornithinibacillus sp. 4-3, sp. nov., isolated from soil.</title>
        <authorList>
            <person name="Sidarenka A.V."/>
            <person name="Guliayeva D.E."/>
            <person name="Leanovich S.I."/>
            <person name="Hileuskaya K.S."/>
            <person name="Akhremchuk A.E."/>
            <person name="Sikolenko M.A."/>
            <person name="Valentovich L.N."/>
        </authorList>
    </citation>
    <scope>NUCLEOTIDE SEQUENCE</scope>
    <source>
        <strain evidence="4">4-3</strain>
    </source>
</reference>
<keyword evidence="1" id="KW-0472">Membrane</keyword>
<feature type="domain" description="Serine aminopeptidase S33" evidence="3">
    <location>
        <begin position="94"/>
        <end position="209"/>
    </location>
</feature>
<evidence type="ECO:0000313" key="4">
    <source>
        <dbReference type="EMBL" id="XDK33800.1"/>
    </source>
</evidence>
<feature type="domain" description="Dienelactone hydrolase" evidence="2">
    <location>
        <begin position="242"/>
        <end position="294"/>
    </location>
</feature>
<dbReference type="Pfam" id="PF12146">
    <property type="entry name" value="Hydrolase_4"/>
    <property type="match status" value="1"/>
</dbReference>
<keyword evidence="1" id="KW-0812">Transmembrane</keyword>
<dbReference type="InterPro" id="IPR029058">
    <property type="entry name" value="AB_hydrolase_fold"/>
</dbReference>
<name>A0AB39HTY5_9BACI</name>
<organism evidence="4">
    <name type="scientific">Ornithinibacillus sp. 4-3</name>
    <dbReference type="NCBI Taxonomy" id="3231488"/>
    <lineage>
        <taxon>Bacteria</taxon>
        <taxon>Bacillati</taxon>
        <taxon>Bacillota</taxon>
        <taxon>Bacilli</taxon>
        <taxon>Bacillales</taxon>
        <taxon>Bacillaceae</taxon>
        <taxon>Ornithinibacillus</taxon>
    </lineage>
</organism>
<evidence type="ECO:0000259" key="3">
    <source>
        <dbReference type="Pfam" id="PF12146"/>
    </source>
</evidence>
<keyword evidence="1" id="KW-1133">Transmembrane helix</keyword>
<dbReference type="SUPFAM" id="SSF53474">
    <property type="entry name" value="alpha/beta-Hydrolases"/>
    <property type="match status" value="1"/>
</dbReference>